<protein>
    <submittedName>
        <fullName evidence="2">Uncharacterized protein orf62a</fullName>
    </submittedName>
</protein>
<proteinExistence type="predicted"/>
<name>Q1ACN7_CHAVU</name>
<keyword evidence="1" id="KW-0812">Transmembrane</keyword>
<evidence type="ECO:0000313" key="2">
    <source>
        <dbReference type="EMBL" id="ABA61987.1"/>
    </source>
</evidence>
<organism evidence="2">
    <name type="scientific">Chara vulgaris</name>
    <name type="common">Common stonewort</name>
    <dbReference type="NCBI Taxonomy" id="55564"/>
    <lineage>
        <taxon>Eukaryota</taxon>
        <taxon>Viridiplantae</taxon>
        <taxon>Streptophyta</taxon>
        <taxon>Charophyceae</taxon>
        <taxon>Charales</taxon>
        <taxon>Characeae</taxon>
        <taxon>Chara</taxon>
    </lineage>
</organism>
<reference evidence="2" key="1">
    <citation type="journal article" date="2006" name="Mol. Biol. Evol.">
        <title>The chloroplast genome sequence of Chara vulgaris sheds new light into the closest green algal relatives of land plants.</title>
        <authorList>
            <person name="Turmel M."/>
            <person name="Otis C."/>
            <person name="Lemieux C."/>
        </authorList>
    </citation>
    <scope>NUCLEOTIDE SEQUENCE</scope>
</reference>
<feature type="transmembrane region" description="Helical" evidence="1">
    <location>
        <begin position="20"/>
        <end position="46"/>
    </location>
</feature>
<sequence>MMCHFIHTTLCPKKYKFNKIFISITIIDINIYTYKNILYILLYILIYKYSNKKVNSITNHIQ</sequence>
<keyword evidence="2" id="KW-0150">Chloroplast</keyword>
<dbReference type="RefSeq" id="YP_635710.1">
    <property type="nucleotide sequence ID" value="NC_008097.1"/>
</dbReference>
<keyword evidence="1" id="KW-1133">Transmembrane helix</keyword>
<gene>
    <name evidence="2" type="primary">orf62a</name>
</gene>
<dbReference type="AlphaFoldDB" id="Q1ACN7"/>
<evidence type="ECO:0000256" key="1">
    <source>
        <dbReference type="SAM" id="Phobius"/>
    </source>
</evidence>
<dbReference type="GeneID" id="4100262"/>
<keyword evidence="2" id="KW-0934">Plastid</keyword>
<accession>Q1ACN7</accession>
<geneLocation type="chloroplast" evidence="2"/>
<dbReference type="EMBL" id="DQ229107">
    <property type="protein sequence ID" value="ABA61987.1"/>
    <property type="molecule type" value="Genomic_DNA"/>
</dbReference>
<keyword evidence="1" id="KW-0472">Membrane</keyword>